<gene>
    <name evidence="1" type="ORF">EXIGLDRAFT_829806</name>
</gene>
<keyword evidence="2" id="KW-1185">Reference proteome</keyword>
<name>A0A165PAT4_EXIGL</name>
<dbReference type="AlphaFoldDB" id="A0A165PAT4"/>
<dbReference type="InterPro" id="IPR036047">
    <property type="entry name" value="F-box-like_dom_sf"/>
</dbReference>
<dbReference type="SUPFAM" id="SSF52047">
    <property type="entry name" value="RNI-like"/>
    <property type="match status" value="1"/>
</dbReference>
<sequence length="530" mass="59060">MAALNPNRYASAQEAAIIRANLEADLQLREIAERRCTQASTSLHDAHQNLLAAQEAFATAEAFDRHAKQLKTEVDARIMTSQGLLHPVRRVPVELLARIFKDCMSAYEMTYDTDRNSFKGSLALLGLPFALSSVCRRWKEIVFVTPSLWRNLILQCDALINPRLVYNRLLKHYNNARELDFQFACRSVEDEPGHLIWSSVYMVLPKARSLDVTTYSASHLTKFASRGGLTSLEELSLRLVRDYMENLDGSDDNDHQTSYERVRLTFTAPQLRQINFDRAVPVIAAPSTYPALTVLTLSLPTDTLPVAEDVASLLSALPGLQSLTLKNCGQLFGRGQLFSSQSLRSVCLLGLRFERGLEPPRAIFPQLQRASFSVLSGPSSFSPNDFRAFLLGPLKTVRALDWSPKITLNVKPMEWLDEMPFLEELTGASCVVDPVFFVKLGTPKPDGSWACTKLRSIVLENSMSRGVRSSVPFPELLVSIRARRLAAAASGPGPVDMHTFKLSWCEAPESYPADAAEQIQALMADDPRTW</sequence>
<dbReference type="Gene3D" id="3.80.10.10">
    <property type="entry name" value="Ribonuclease Inhibitor"/>
    <property type="match status" value="1"/>
</dbReference>
<protein>
    <submittedName>
        <fullName evidence="1">Uncharacterized protein</fullName>
    </submittedName>
</protein>
<evidence type="ECO:0000313" key="1">
    <source>
        <dbReference type="EMBL" id="KZW01904.1"/>
    </source>
</evidence>
<dbReference type="EMBL" id="KV425891">
    <property type="protein sequence ID" value="KZW01904.1"/>
    <property type="molecule type" value="Genomic_DNA"/>
</dbReference>
<dbReference type="SUPFAM" id="SSF81383">
    <property type="entry name" value="F-box domain"/>
    <property type="match status" value="1"/>
</dbReference>
<reference evidence="1 2" key="1">
    <citation type="journal article" date="2016" name="Mol. Biol. Evol.">
        <title>Comparative Genomics of Early-Diverging Mushroom-Forming Fungi Provides Insights into the Origins of Lignocellulose Decay Capabilities.</title>
        <authorList>
            <person name="Nagy L.G."/>
            <person name="Riley R."/>
            <person name="Tritt A."/>
            <person name="Adam C."/>
            <person name="Daum C."/>
            <person name="Floudas D."/>
            <person name="Sun H."/>
            <person name="Yadav J.S."/>
            <person name="Pangilinan J."/>
            <person name="Larsson K.H."/>
            <person name="Matsuura K."/>
            <person name="Barry K."/>
            <person name="Labutti K."/>
            <person name="Kuo R."/>
            <person name="Ohm R.A."/>
            <person name="Bhattacharya S.S."/>
            <person name="Shirouzu T."/>
            <person name="Yoshinaga Y."/>
            <person name="Martin F.M."/>
            <person name="Grigoriev I.V."/>
            <person name="Hibbett D.S."/>
        </authorList>
    </citation>
    <scope>NUCLEOTIDE SEQUENCE [LARGE SCALE GENOMIC DNA]</scope>
    <source>
        <strain evidence="1 2">HHB12029</strain>
    </source>
</reference>
<dbReference type="OrthoDB" id="3063971at2759"/>
<accession>A0A165PAT4</accession>
<organism evidence="1 2">
    <name type="scientific">Exidia glandulosa HHB12029</name>
    <dbReference type="NCBI Taxonomy" id="1314781"/>
    <lineage>
        <taxon>Eukaryota</taxon>
        <taxon>Fungi</taxon>
        <taxon>Dikarya</taxon>
        <taxon>Basidiomycota</taxon>
        <taxon>Agaricomycotina</taxon>
        <taxon>Agaricomycetes</taxon>
        <taxon>Auriculariales</taxon>
        <taxon>Exidiaceae</taxon>
        <taxon>Exidia</taxon>
    </lineage>
</organism>
<dbReference type="Proteomes" id="UP000077266">
    <property type="component" value="Unassembled WGS sequence"/>
</dbReference>
<evidence type="ECO:0000313" key="2">
    <source>
        <dbReference type="Proteomes" id="UP000077266"/>
    </source>
</evidence>
<proteinExistence type="predicted"/>
<dbReference type="InterPro" id="IPR032675">
    <property type="entry name" value="LRR_dom_sf"/>
</dbReference>
<dbReference type="InParanoid" id="A0A165PAT4"/>